<protein>
    <submittedName>
        <fullName evidence="4">Glyoxylate/hydroxypyruvate reductase A</fullName>
    </submittedName>
</protein>
<dbReference type="EMBL" id="JAGSSV010000004">
    <property type="protein sequence ID" value="MBR7888302.1"/>
    <property type="molecule type" value="Genomic_DNA"/>
</dbReference>
<accession>A0ABS5HA28</accession>
<organism evidence="4 5">
    <name type="scientific">Marinomonas vulgaris</name>
    <dbReference type="NCBI Taxonomy" id="2823372"/>
    <lineage>
        <taxon>Bacteria</taxon>
        <taxon>Pseudomonadati</taxon>
        <taxon>Pseudomonadota</taxon>
        <taxon>Gammaproteobacteria</taxon>
        <taxon>Oceanospirillales</taxon>
        <taxon>Oceanospirillaceae</taxon>
        <taxon>Marinomonas</taxon>
    </lineage>
</organism>
<dbReference type="PANTHER" id="PTHR43333:SF1">
    <property type="entry name" value="D-ISOMER SPECIFIC 2-HYDROXYACID DEHYDROGENASE NAD-BINDING DOMAIN-CONTAINING PROTEIN"/>
    <property type="match status" value="1"/>
</dbReference>
<dbReference type="InterPro" id="IPR006140">
    <property type="entry name" value="D-isomer_DH_NAD-bd"/>
</dbReference>
<dbReference type="InterPro" id="IPR036291">
    <property type="entry name" value="NAD(P)-bd_dom_sf"/>
</dbReference>
<dbReference type="SUPFAM" id="SSF51735">
    <property type="entry name" value="NAD(P)-binding Rossmann-fold domains"/>
    <property type="match status" value="1"/>
</dbReference>
<dbReference type="CDD" id="cd12164">
    <property type="entry name" value="GDH_like_2"/>
    <property type="match status" value="1"/>
</dbReference>
<evidence type="ECO:0000256" key="1">
    <source>
        <dbReference type="ARBA" id="ARBA00023002"/>
    </source>
</evidence>
<feature type="domain" description="D-isomer specific 2-hydroxyacid dehydrogenase NAD-binding" evidence="3">
    <location>
        <begin position="109"/>
        <end position="280"/>
    </location>
</feature>
<dbReference type="Pfam" id="PF02826">
    <property type="entry name" value="2-Hacid_dh_C"/>
    <property type="match status" value="1"/>
</dbReference>
<comment type="caution">
    <text evidence="4">The sequence shown here is derived from an EMBL/GenBank/DDBJ whole genome shotgun (WGS) entry which is preliminary data.</text>
</comment>
<gene>
    <name evidence="4" type="ORF">J9B83_05035</name>
</gene>
<dbReference type="Gene3D" id="3.40.50.720">
    <property type="entry name" value="NAD(P)-binding Rossmann-like Domain"/>
    <property type="match status" value="2"/>
</dbReference>
<evidence type="ECO:0000259" key="3">
    <source>
        <dbReference type="Pfam" id="PF02826"/>
    </source>
</evidence>
<proteinExistence type="predicted"/>
<keyword evidence="2" id="KW-0520">NAD</keyword>
<name>A0ABS5HA28_9GAMM</name>
<sequence>MSTHLIPFVSRADDKEQRHWIATLSAAMPEETIVHLSDLTQAQKQDCDFAIVADPDPKDLNTLPGLKWVHSLWAGVERMVNEMPSAPFSIVRLVDENLSNTMSEAVLAWTLYLHREMPIYAKQQKERAWVQHPIVLAKERRIGVLGLGALGQASAERLVDNGFSVSGWSRTKKTLKGVDCFDGEDGLNAMLSQSDILVCLLPLTPQTEGLLNRDRLALLPADAKLINFARGPIIDDGALLQLLDEGTIAHAVLDVFMHEPLPKEHVYWQHESVTVLPHISAPSHPGSASERVAANVRQYRLTGIVPDAVDFSRGY</sequence>
<evidence type="ECO:0000313" key="5">
    <source>
        <dbReference type="Proteomes" id="UP000679722"/>
    </source>
</evidence>
<evidence type="ECO:0000313" key="4">
    <source>
        <dbReference type="EMBL" id="MBR7888302.1"/>
    </source>
</evidence>
<evidence type="ECO:0000256" key="2">
    <source>
        <dbReference type="ARBA" id="ARBA00023027"/>
    </source>
</evidence>
<reference evidence="5" key="1">
    <citation type="submission" date="2023-07" db="EMBL/GenBank/DDBJ databases">
        <title>Marinomonas vulgaris A79, complete genome.</title>
        <authorList>
            <person name="Ying J.-J."/>
        </authorList>
    </citation>
    <scope>NUCLEOTIDE SEQUENCE [LARGE SCALE GENOMIC DNA]</scope>
    <source>
        <strain evidence="5">A79</strain>
    </source>
</reference>
<dbReference type="PANTHER" id="PTHR43333">
    <property type="entry name" value="2-HACID_DH_C DOMAIN-CONTAINING PROTEIN"/>
    <property type="match status" value="1"/>
</dbReference>
<keyword evidence="5" id="KW-1185">Reference proteome</keyword>
<dbReference type="Proteomes" id="UP000679722">
    <property type="component" value="Unassembled WGS sequence"/>
</dbReference>
<keyword evidence="1" id="KW-0560">Oxidoreductase</keyword>
<dbReference type="RefSeq" id="WP_211535649.1">
    <property type="nucleotide sequence ID" value="NZ_JAGSSV010000004.1"/>
</dbReference>